<feature type="region of interest" description="Disordered" evidence="1">
    <location>
        <begin position="1"/>
        <end position="21"/>
    </location>
</feature>
<keyword evidence="2" id="KW-0812">Transmembrane</keyword>
<feature type="transmembrane region" description="Helical" evidence="2">
    <location>
        <begin position="117"/>
        <end position="140"/>
    </location>
</feature>
<gene>
    <name evidence="3" type="ORF">GA0070622_3539</name>
</gene>
<sequence length="402" mass="41993">MGPDGTRRRPGRPRPPRPAASERRVTPFEIFFDLVFVFALTRIMALVGPHPEPAGMAQGLLLLVLLWLAWSSYTWLGNHTRADVGVVRAGFLVAMAALFLAALVMPQAWTSGPGLDGPLLVALAYVLLRAVHLALFHWAAAGDPALRARIRFFALASVAGWVPLLLGALLEGAAHAALWVLGFVVEVAGQRLSYARRGSWPLRSPTHFAERHGLVLIIALGESVAAAGTGAASAVTALPVLGVALVGFVITVALWWLYFHRTAPAATRALAVAPADRRDRIAADAYSQTHLLLVAGVIYLALGAEQVLAHVAGAEPGSRLNRSAAVALYGGAALYLAGRLLFRRLTGQAVGPARVAVTVATVLLAPLGVVLPPAAALLVLAALLVTAVGLDRLDGAPAGRAG</sequence>
<reference evidence="4" key="1">
    <citation type="submission" date="2016-06" db="EMBL/GenBank/DDBJ databases">
        <authorList>
            <person name="Varghese N."/>
            <person name="Submissions Spin"/>
        </authorList>
    </citation>
    <scope>NUCLEOTIDE SEQUENCE [LARGE SCALE GENOMIC DNA]</scope>
    <source>
        <strain evidence="4">DSM 45794</strain>
    </source>
</reference>
<dbReference type="EMBL" id="FLRH01000003">
    <property type="protein sequence ID" value="SBT66516.1"/>
    <property type="molecule type" value="Genomic_DNA"/>
</dbReference>
<feature type="transmembrane region" description="Helical" evidence="2">
    <location>
        <begin position="373"/>
        <end position="390"/>
    </location>
</feature>
<dbReference type="AlphaFoldDB" id="A0A1A9BBR2"/>
<evidence type="ECO:0000256" key="1">
    <source>
        <dbReference type="SAM" id="MobiDB-lite"/>
    </source>
</evidence>
<keyword evidence="2" id="KW-1133">Transmembrane helix</keyword>
<feature type="transmembrane region" description="Helical" evidence="2">
    <location>
        <begin position="54"/>
        <end position="73"/>
    </location>
</feature>
<keyword evidence="2" id="KW-0472">Membrane</keyword>
<evidence type="ECO:0000313" key="4">
    <source>
        <dbReference type="Proteomes" id="UP000199558"/>
    </source>
</evidence>
<accession>A0A1A9BBR2</accession>
<name>A0A1A9BBR2_9ACTN</name>
<dbReference type="PANTHER" id="PTHR36840">
    <property type="entry name" value="BLL5714 PROTEIN"/>
    <property type="match status" value="1"/>
</dbReference>
<keyword evidence="4" id="KW-1185">Reference proteome</keyword>
<dbReference type="PANTHER" id="PTHR36840:SF1">
    <property type="entry name" value="BLL5714 PROTEIN"/>
    <property type="match status" value="1"/>
</dbReference>
<feature type="transmembrane region" description="Helical" evidence="2">
    <location>
        <begin position="152"/>
        <end position="170"/>
    </location>
</feature>
<dbReference type="STRING" id="946078.GA0070622_3539"/>
<dbReference type="Pfam" id="PF06772">
    <property type="entry name" value="LtrA"/>
    <property type="match status" value="1"/>
</dbReference>
<organism evidence="3 4">
    <name type="scientific">Micromonospora sediminicola</name>
    <dbReference type="NCBI Taxonomy" id="946078"/>
    <lineage>
        <taxon>Bacteria</taxon>
        <taxon>Bacillati</taxon>
        <taxon>Actinomycetota</taxon>
        <taxon>Actinomycetes</taxon>
        <taxon>Micromonosporales</taxon>
        <taxon>Micromonosporaceae</taxon>
        <taxon>Micromonospora</taxon>
    </lineage>
</organism>
<feature type="transmembrane region" description="Helical" evidence="2">
    <location>
        <begin position="30"/>
        <end position="48"/>
    </location>
</feature>
<proteinExistence type="predicted"/>
<evidence type="ECO:0000256" key="2">
    <source>
        <dbReference type="SAM" id="Phobius"/>
    </source>
</evidence>
<dbReference type="RefSeq" id="WP_091574290.1">
    <property type="nucleotide sequence ID" value="NZ_FLRH01000003.1"/>
</dbReference>
<protein>
    <submittedName>
        <fullName evidence="3">Low temperature requirement protein LtrA</fullName>
    </submittedName>
</protein>
<dbReference type="InterPro" id="IPR010640">
    <property type="entry name" value="Low_temperature_requirement_A"/>
</dbReference>
<feature type="transmembrane region" description="Helical" evidence="2">
    <location>
        <begin position="285"/>
        <end position="304"/>
    </location>
</feature>
<feature type="transmembrane region" description="Helical" evidence="2">
    <location>
        <begin position="240"/>
        <end position="259"/>
    </location>
</feature>
<feature type="transmembrane region" description="Helical" evidence="2">
    <location>
        <begin position="85"/>
        <end position="105"/>
    </location>
</feature>
<dbReference type="OrthoDB" id="7698234at2"/>
<dbReference type="Proteomes" id="UP000199558">
    <property type="component" value="Unassembled WGS sequence"/>
</dbReference>
<feature type="transmembrane region" description="Helical" evidence="2">
    <location>
        <begin position="324"/>
        <end position="342"/>
    </location>
</feature>
<evidence type="ECO:0000313" key="3">
    <source>
        <dbReference type="EMBL" id="SBT66516.1"/>
    </source>
</evidence>